<dbReference type="Proteomes" id="UP000636264">
    <property type="component" value="Unassembled WGS sequence"/>
</dbReference>
<feature type="transmembrane region" description="Helical" evidence="1">
    <location>
        <begin position="46"/>
        <end position="69"/>
    </location>
</feature>
<feature type="transmembrane region" description="Helical" evidence="1">
    <location>
        <begin position="20"/>
        <end position="39"/>
    </location>
</feature>
<gene>
    <name evidence="3" type="ORF">GCM10011385_37320</name>
</gene>
<feature type="domain" description="DUF112" evidence="2">
    <location>
        <begin position="20"/>
        <end position="439"/>
    </location>
</feature>
<organism evidence="3 4">
    <name type="scientific">Nitratireductor aestuarii</name>
    <dbReference type="NCBI Taxonomy" id="1735103"/>
    <lineage>
        <taxon>Bacteria</taxon>
        <taxon>Pseudomonadati</taxon>
        <taxon>Pseudomonadota</taxon>
        <taxon>Alphaproteobacteria</taxon>
        <taxon>Hyphomicrobiales</taxon>
        <taxon>Phyllobacteriaceae</taxon>
        <taxon>Nitratireductor</taxon>
    </lineage>
</organism>
<feature type="transmembrane region" description="Helical" evidence="1">
    <location>
        <begin position="110"/>
        <end position="131"/>
    </location>
</feature>
<evidence type="ECO:0000313" key="3">
    <source>
        <dbReference type="EMBL" id="GGA79636.1"/>
    </source>
</evidence>
<feature type="transmembrane region" description="Helical" evidence="1">
    <location>
        <begin position="319"/>
        <end position="343"/>
    </location>
</feature>
<dbReference type="InterPro" id="IPR002823">
    <property type="entry name" value="DUF112_TM"/>
</dbReference>
<dbReference type="EMBL" id="BMIF01000016">
    <property type="protein sequence ID" value="GGA79636.1"/>
    <property type="molecule type" value="Genomic_DNA"/>
</dbReference>
<feature type="transmembrane region" description="Helical" evidence="1">
    <location>
        <begin position="465"/>
        <end position="491"/>
    </location>
</feature>
<feature type="transmembrane region" description="Helical" evidence="1">
    <location>
        <begin position="164"/>
        <end position="183"/>
    </location>
</feature>
<dbReference type="AlphaFoldDB" id="A0A916S102"/>
<evidence type="ECO:0000259" key="2">
    <source>
        <dbReference type="Pfam" id="PF01970"/>
    </source>
</evidence>
<feature type="transmembrane region" description="Helical" evidence="1">
    <location>
        <begin position="259"/>
        <end position="280"/>
    </location>
</feature>
<dbReference type="PANTHER" id="PTHR35342:SF5">
    <property type="entry name" value="TRICARBOXYLIC TRANSPORT PROTEIN"/>
    <property type="match status" value="1"/>
</dbReference>
<protein>
    <recommendedName>
        <fullName evidence="2">DUF112 domain-containing protein</fullName>
    </recommendedName>
</protein>
<comment type="caution">
    <text evidence="3">The sequence shown here is derived from an EMBL/GenBank/DDBJ whole genome shotgun (WGS) entry which is preliminary data.</text>
</comment>
<dbReference type="RefSeq" id="WP_188722628.1">
    <property type="nucleotide sequence ID" value="NZ_BMIF01000016.1"/>
</dbReference>
<name>A0A916S102_9HYPH</name>
<sequence length="506" mass="53836">MDLLWNLLQGFEVALLPQNLLAALIGAALGTAVGVLPGLGPLGGAALILPFTYSMEPTAAIIMIAGIYYGGMYGGSTTSVLLNVPGETASVVTTLDGYPLAQKGRAAPTLFIMAIGSAIAAFISLVLLIFFSPWLARFGLKFGPAEFFAVMTCGLILLSRVSGGNLVSNLFPLMIGIIAGTVGQEAVSSVPRFTFGYFPLIAGLELTAIAIGLFGIAEILRTIEAKESLPKVMRIRVRDMLPSRDEWRRSWGPWGRGSLVGFVFGLLPGPSAALSSFTSYQLEKKVAKGRAEMGKGAIEGVAGPEAANNAAATSGMIPVLALGLPFSATLALILAALMIHGIQPGPLLPTKHPDIFWGVIASMFVGNIMLLVLNIPMIGVWVSMLRVPSWLLGAFVLVIATLGTYSVRGNMMDVYVLAAASGFGYFFHKLGFSLSPLILGLILGPEIEKHMRQGLYLSRGHLTYFIERPIAGAIWGVTITVLIIVLVMRFVKKDMSRKMASFEIED</sequence>
<dbReference type="PANTHER" id="PTHR35342">
    <property type="entry name" value="TRICARBOXYLIC TRANSPORT PROTEIN"/>
    <property type="match status" value="1"/>
</dbReference>
<proteinExistence type="predicted"/>
<keyword evidence="1" id="KW-0472">Membrane</keyword>
<reference evidence="3" key="2">
    <citation type="submission" date="2020-09" db="EMBL/GenBank/DDBJ databases">
        <authorList>
            <person name="Sun Q."/>
            <person name="Zhou Y."/>
        </authorList>
    </citation>
    <scope>NUCLEOTIDE SEQUENCE</scope>
    <source>
        <strain evidence="3">CGMCC 1.15320</strain>
    </source>
</reference>
<keyword evidence="1" id="KW-1133">Transmembrane helix</keyword>
<reference evidence="3" key="1">
    <citation type="journal article" date="2014" name="Int. J. Syst. Evol. Microbiol.">
        <title>Complete genome sequence of Corynebacterium casei LMG S-19264T (=DSM 44701T), isolated from a smear-ripened cheese.</title>
        <authorList>
            <consortium name="US DOE Joint Genome Institute (JGI-PGF)"/>
            <person name="Walter F."/>
            <person name="Albersmeier A."/>
            <person name="Kalinowski J."/>
            <person name="Ruckert C."/>
        </authorList>
    </citation>
    <scope>NUCLEOTIDE SEQUENCE</scope>
    <source>
        <strain evidence="3">CGMCC 1.15320</strain>
    </source>
</reference>
<feature type="transmembrane region" description="Helical" evidence="1">
    <location>
        <begin position="425"/>
        <end position="444"/>
    </location>
</feature>
<evidence type="ECO:0000256" key="1">
    <source>
        <dbReference type="SAM" id="Phobius"/>
    </source>
</evidence>
<feature type="transmembrane region" description="Helical" evidence="1">
    <location>
        <begin position="355"/>
        <end position="375"/>
    </location>
</feature>
<keyword evidence="4" id="KW-1185">Reference proteome</keyword>
<feature type="transmembrane region" description="Helical" evidence="1">
    <location>
        <begin position="387"/>
        <end position="405"/>
    </location>
</feature>
<feature type="transmembrane region" description="Helical" evidence="1">
    <location>
        <begin position="195"/>
        <end position="217"/>
    </location>
</feature>
<keyword evidence="1" id="KW-0812">Transmembrane</keyword>
<accession>A0A916S102</accession>
<evidence type="ECO:0000313" key="4">
    <source>
        <dbReference type="Proteomes" id="UP000636264"/>
    </source>
</evidence>
<dbReference type="Pfam" id="PF01970">
    <property type="entry name" value="TctA"/>
    <property type="match status" value="1"/>
</dbReference>